<evidence type="ECO:0000313" key="3">
    <source>
        <dbReference type="EMBL" id="CAK0739008.1"/>
    </source>
</evidence>
<keyword evidence="2" id="KW-0472">Membrane</keyword>
<dbReference type="EMBL" id="CAUYUE010000002">
    <property type="protein sequence ID" value="CAK0739008.1"/>
    <property type="molecule type" value="Genomic_DNA"/>
</dbReference>
<comment type="caution">
    <text evidence="3">The sequence shown here is derived from an EMBL/GenBank/DDBJ whole genome shotgun (WGS) entry which is preliminary data.</text>
</comment>
<feature type="region of interest" description="Disordered" evidence="1">
    <location>
        <begin position="1"/>
        <end position="27"/>
    </location>
</feature>
<accession>A0AAV1HV66</accession>
<feature type="transmembrane region" description="Helical" evidence="2">
    <location>
        <begin position="59"/>
        <end position="78"/>
    </location>
</feature>
<protein>
    <submittedName>
        <fullName evidence="3">Uncharacterized protein</fullName>
    </submittedName>
</protein>
<reference evidence="3 4" key="1">
    <citation type="submission" date="2023-10" db="EMBL/GenBank/DDBJ databases">
        <authorList>
            <person name="Maclean D."/>
            <person name="Macfadyen A."/>
        </authorList>
    </citation>
    <scope>NUCLEOTIDE SEQUENCE [LARGE SCALE GENOMIC DNA]</scope>
</reference>
<name>A0AAV1HV66_9CHLO</name>
<sequence length="258" mass="28584">MRLRFGNEDSHRHGTPSFMIGESHDDEPKTHPVHPITLRFVSKGLESAYLTEAARERSSVLLCLFCFDILTFIVRTLQLTLGYRAAQREWATFLPQIINMALLWTGIYCINRHSRKGHGKHWAAFQEEALLSATVALAVSVLLLNLRKGSGQDYTFACFFLISATLLLRVRWHLGTACLAMPVLLVHSAPLWGSGLPQVLPQDAEVHLTIAWALGALVAFLADAHRRQMFAKVAEWEQAGSSSLGIAGTQAAQRIVSA</sequence>
<dbReference type="AlphaFoldDB" id="A0AAV1HV66"/>
<evidence type="ECO:0000313" key="4">
    <source>
        <dbReference type="Proteomes" id="UP001314263"/>
    </source>
</evidence>
<gene>
    <name evidence="3" type="ORF">CVIRNUC_001124</name>
</gene>
<evidence type="ECO:0000256" key="1">
    <source>
        <dbReference type="SAM" id="MobiDB-lite"/>
    </source>
</evidence>
<keyword evidence="2" id="KW-0812">Transmembrane</keyword>
<proteinExistence type="predicted"/>
<keyword evidence="2" id="KW-1133">Transmembrane helix</keyword>
<feature type="transmembrane region" description="Helical" evidence="2">
    <location>
        <begin position="179"/>
        <end position="200"/>
    </location>
</feature>
<dbReference type="Proteomes" id="UP001314263">
    <property type="component" value="Unassembled WGS sequence"/>
</dbReference>
<evidence type="ECO:0000256" key="2">
    <source>
        <dbReference type="SAM" id="Phobius"/>
    </source>
</evidence>
<feature type="transmembrane region" description="Helical" evidence="2">
    <location>
        <begin position="206"/>
        <end position="222"/>
    </location>
</feature>
<feature type="transmembrane region" description="Helical" evidence="2">
    <location>
        <begin position="90"/>
        <end position="110"/>
    </location>
</feature>
<keyword evidence="4" id="KW-1185">Reference proteome</keyword>
<feature type="compositionally biased region" description="Basic and acidic residues" evidence="1">
    <location>
        <begin position="1"/>
        <end position="12"/>
    </location>
</feature>
<organism evidence="3 4">
    <name type="scientific">Coccomyxa viridis</name>
    <dbReference type="NCBI Taxonomy" id="1274662"/>
    <lineage>
        <taxon>Eukaryota</taxon>
        <taxon>Viridiplantae</taxon>
        <taxon>Chlorophyta</taxon>
        <taxon>core chlorophytes</taxon>
        <taxon>Trebouxiophyceae</taxon>
        <taxon>Trebouxiophyceae incertae sedis</taxon>
        <taxon>Coccomyxaceae</taxon>
        <taxon>Coccomyxa</taxon>
    </lineage>
</organism>